<dbReference type="InterPro" id="IPR000821">
    <property type="entry name" value="Ala_racemase"/>
</dbReference>
<dbReference type="GO" id="GO:0030632">
    <property type="term" value="P:D-alanine biosynthetic process"/>
    <property type="evidence" value="ECO:0007669"/>
    <property type="project" value="UniProtKB-UniRule"/>
</dbReference>
<dbReference type="Gene3D" id="2.40.37.10">
    <property type="entry name" value="Lyase, Ornithine Decarboxylase, Chain A, domain 1"/>
    <property type="match status" value="1"/>
</dbReference>
<feature type="binding site" evidence="4 6">
    <location>
        <position position="136"/>
    </location>
    <ligand>
        <name>substrate</name>
    </ligand>
</feature>
<dbReference type="SMART" id="SM01005">
    <property type="entry name" value="Ala_racemase_C"/>
    <property type="match status" value="1"/>
</dbReference>
<dbReference type="InterPro" id="IPR029066">
    <property type="entry name" value="PLP-binding_barrel"/>
</dbReference>
<evidence type="ECO:0000256" key="3">
    <source>
        <dbReference type="ARBA" id="ARBA00023235"/>
    </source>
</evidence>
<evidence type="ECO:0000259" key="7">
    <source>
        <dbReference type="SMART" id="SM01005"/>
    </source>
</evidence>
<comment type="function">
    <text evidence="4">Catalyzes the interconversion of L-alanine and D-alanine. May also act on other amino acids.</text>
</comment>
<reference evidence="8" key="1">
    <citation type="submission" date="2020-07" db="EMBL/GenBank/DDBJ databases">
        <title>Koleobacter methoxysyntrophicus gen. nov., sp. nov., a novel anaerobic bacterium isolated from deep subsurface oil field and proposal of Koleobacterales ord. nov. in the phylum Firmicutes.</title>
        <authorList>
            <person name="Sakamoto S."/>
            <person name="Tamaki H."/>
        </authorList>
    </citation>
    <scope>NUCLEOTIDE SEQUENCE</scope>
    <source>
        <strain evidence="8">NRmbB1</strain>
    </source>
</reference>
<dbReference type="FunFam" id="3.20.20.10:FF:000002">
    <property type="entry name" value="Alanine racemase"/>
    <property type="match status" value="1"/>
</dbReference>
<dbReference type="PROSITE" id="PS00395">
    <property type="entry name" value="ALANINE_RACEMASE"/>
    <property type="match status" value="1"/>
</dbReference>
<dbReference type="InterPro" id="IPR001608">
    <property type="entry name" value="Ala_racemase_N"/>
</dbReference>
<evidence type="ECO:0000256" key="1">
    <source>
        <dbReference type="ARBA" id="ARBA00001933"/>
    </source>
</evidence>
<comment type="pathway">
    <text evidence="4">Amino-acid biosynthesis; D-alanine biosynthesis; D-alanine from L-alanine: step 1/1.</text>
</comment>
<dbReference type="RefSeq" id="WP_206707274.1">
    <property type="nucleotide sequence ID" value="NZ_CP059066.1"/>
</dbReference>
<dbReference type="SUPFAM" id="SSF50621">
    <property type="entry name" value="Alanine racemase C-terminal domain-like"/>
    <property type="match status" value="1"/>
</dbReference>
<keyword evidence="2 4" id="KW-0663">Pyridoxal phosphate</keyword>
<dbReference type="Pfam" id="PF00842">
    <property type="entry name" value="Ala_racemase_C"/>
    <property type="match status" value="1"/>
</dbReference>
<dbReference type="InterPro" id="IPR011079">
    <property type="entry name" value="Ala_racemase_C"/>
</dbReference>
<feature type="active site" description="Proton acceptor; specific for D-alanine" evidence="4">
    <location>
        <position position="38"/>
    </location>
</feature>
<dbReference type="AlphaFoldDB" id="A0A8A0RPT1"/>
<accession>A0A8A0RPT1</accession>
<dbReference type="InterPro" id="IPR020622">
    <property type="entry name" value="Ala_racemase_pyridoxalP-BS"/>
</dbReference>
<dbReference type="CDD" id="cd00430">
    <property type="entry name" value="PLPDE_III_AR"/>
    <property type="match status" value="1"/>
</dbReference>
<dbReference type="GO" id="GO:0030170">
    <property type="term" value="F:pyridoxal phosphate binding"/>
    <property type="evidence" value="ECO:0007669"/>
    <property type="project" value="UniProtKB-UniRule"/>
</dbReference>
<name>A0A8A0RPT1_9FIRM</name>
<evidence type="ECO:0000256" key="5">
    <source>
        <dbReference type="PIRSR" id="PIRSR600821-50"/>
    </source>
</evidence>
<protein>
    <recommendedName>
        <fullName evidence="4">Alanine racemase</fullName>
        <ecNumber evidence="4">5.1.1.1</ecNumber>
    </recommendedName>
</protein>
<dbReference type="GO" id="GO:0005829">
    <property type="term" value="C:cytosol"/>
    <property type="evidence" value="ECO:0007669"/>
    <property type="project" value="TreeGrafter"/>
</dbReference>
<dbReference type="Pfam" id="PF01168">
    <property type="entry name" value="Ala_racemase_N"/>
    <property type="match status" value="1"/>
</dbReference>
<evidence type="ECO:0000313" key="8">
    <source>
        <dbReference type="EMBL" id="QSQ09944.1"/>
    </source>
</evidence>
<evidence type="ECO:0000256" key="6">
    <source>
        <dbReference type="PIRSR" id="PIRSR600821-52"/>
    </source>
</evidence>
<dbReference type="PANTHER" id="PTHR30511:SF0">
    <property type="entry name" value="ALANINE RACEMASE, CATABOLIC-RELATED"/>
    <property type="match status" value="1"/>
</dbReference>
<feature type="binding site" evidence="4 6">
    <location>
        <position position="338"/>
    </location>
    <ligand>
        <name>substrate</name>
    </ligand>
</feature>
<dbReference type="PRINTS" id="PR00992">
    <property type="entry name" value="ALARACEMASE"/>
</dbReference>
<dbReference type="GO" id="GO:0008784">
    <property type="term" value="F:alanine racemase activity"/>
    <property type="evidence" value="ECO:0007669"/>
    <property type="project" value="UniProtKB-UniRule"/>
</dbReference>
<dbReference type="Proteomes" id="UP000662904">
    <property type="component" value="Chromosome"/>
</dbReference>
<dbReference type="EC" id="5.1.1.1" evidence="4"/>
<dbReference type="InterPro" id="IPR009006">
    <property type="entry name" value="Ala_racemase/Decarboxylase_C"/>
</dbReference>
<dbReference type="EMBL" id="CP059066">
    <property type="protein sequence ID" value="QSQ09944.1"/>
    <property type="molecule type" value="Genomic_DNA"/>
</dbReference>
<feature type="active site" description="Proton acceptor; specific for L-alanine" evidence="4">
    <location>
        <position position="265"/>
    </location>
</feature>
<proteinExistence type="inferred from homology"/>
<comment type="cofactor">
    <cofactor evidence="1 4 5">
        <name>pyridoxal 5'-phosphate</name>
        <dbReference type="ChEBI" id="CHEBI:597326"/>
    </cofactor>
</comment>
<comment type="similarity">
    <text evidence="4">Belongs to the alanine racemase family.</text>
</comment>
<dbReference type="KEGG" id="kme:H0A61_02325"/>
<sequence>MDIYPITYIQVDLDAIAENVRIIKTLIGPHIKLMAVVKGNGYGHGSTEVAKVAIENGAEYLGVSTLDEGIELRNNGIKSPILIFTPIFPEQGENIVNYNLIPSVHSLDLVSTLNKIGEEKNKEIKIHVCVDTGFSRFGLFPDQVIHFLNIIKRRYKKIEVEGIYSHLSTANTEGHDFTRKQFEVFSDLLGNIKQQNIKIPLAHIANSAAAVKYPEMRLNMVRVGNVIYGQSPFLKNNDLNLRETWKFKSRIVSIKNIPKGSSIGYNREYIAKRDSVIGVIPVGHADGLFVDFYENHITVKTLIKNLIKDLLKFFNHPIIQKRVIVKGKSVPIIGRVSMQHCMVDLTDYSDIKLGDEVELPVRRVTASSRIRRIYFKNRQPICVEDSPVEKGNEALVQTSVPGGLVVGKD</sequence>
<gene>
    <name evidence="8" type="primary">alr1_2</name>
    <name evidence="8" type="ORF">H0A61_02325</name>
</gene>
<feature type="domain" description="Alanine racemase C-terminal" evidence="7">
    <location>
        <begin position="244"/>
        <end position="375"/>
    </location>
</feature>
<evidence type="ECO:0000256" key="2">
    <source>
        <dbReference type="ARBA" id="ARBA00022898"/>
    </source>
</evidence>
<evidence type="ECO:0000256" key="4">
    <source>
        <dbReference type="HAMAP-Rule" id="MF_01201"/>
    </source>
</evidence>
<dbReference type="SUPFAM" id="SSF51419">
    <property type="entry name" value="PLP-binding barrel"/>
    <property type="match status" value="1"/>
</dbReference>
<dbReference type="UniPathway" id="UPA00042">
    <property type="reaction ID" value="UER00497"/>
</dbReference>
<comment type="catalytic activity">
    <reaction evidence="4">
        <text>L-alanine = D-alanine</text>
        <dbReference type="Rhea" id="RHEA:20249"/>
        <dbReference type="ChEBI" id="CHEBI:57416"/>
        <dbReference type="ChEBI" id="CHEBI:57972"/>
        <dbReference type="EC" id="5.1.1.1"/>
    </reaction>
</comment>
<dbReference type="HAMAP" id="MF_01201">
    <property type="entry name" value="Ala_racemase"/>
    <property type="match status" value="1"/>
</dbReference>
<keyword evidence="9" id="KW-1185">Reference proteome</keyword>
<evidence type="ECO:0000313" key="9">
    <source>
        <dbReference type="Proteomes" id="UP000662904"/>
    </source>
</evidence>
<keyword evidence="3 4" id="KW-0413">Isomerase</keyword>
<dbReference type="Gene3D" id="3.20.20.10">
    <property type="entry name" value="Alanine racemase"/>
    <property type="match status" value="1"/>
</dbReference>
<dbReference type="NCBIfam" id="TIGR00492">
    <property type="entry name" value="alr"/>
    <property type="match status" value="1"/>
</dbReference>
<organism evidence="8 9">
    <name type="scientific">Koleobacter methoxysyntrophicus</name>
    <dbReference type="NCBI Taxonomy" id="2751313"/>
    <lineage>
        <taxon>Bacteria</taxon>
        <taxon>Bacillati</taxon>
        <taxon>Bacillota</taxon>
        <taxon>Clostridia</taxon>
        <taxon>Koleobacterales</taxon>
        <taxon>Koleobacteraceae</taxon>
        <taxon>Koleobacter</taxon>
    </lineage>
</organism>
<dbReference type="PANTHER" id="PTHR30511">
    <property type="entry name" value="ALANINE RACEMASE"/>
    <property type="match status" value="1"/>
</dbReference>
<feature type="modified residue" description="N6-(pyridoxal phosphate)lysine" evidence="4 5">
    <location>
        <position position="38"/>
    </location>
</feature>